<dbReference type="RefSeq" id="WP_189372657.1">
    <property type="nucleotide sequence ID" value="NZ_BMYW01000001.1"/>
</dbReference>
<dbReference type="Proteomes" id="UP000600877">
    <property type="component" value="Unassembled WGS sequence"/>
</dbReference>
<accession>A0ABQ2YDK3</accession>
<proteinExistence type="predicted"/>
<gene>
    <name evidence="1" type="ORF">GCM10011290_05740</name>
</gene>
<reference evidence="2" key="1">
    <citation type="journal article" date="2019" name="Int. J. Syst. Evol. Microbiol.">
        <title>The Global Catalogue of Microorganisms (GCM) 10K type strain sequencing project: providing services to taxonomists for standard genome sequencing and annotation.</title>
        <authorList>
            <consortium name="The Broad Institute Genomics Platform"/>
            <consortium name="The Broad Institute Genome Sequencing Center for Infectious Disease"/>
            <person name="Wu L."/>
            <person name="Ma J."/>
        </authorList>
    </citation>
    <scope>NUCLEOTIDE SEQUENCE [LARGE SCALE GENOMIC DNA]</scope>
    <source>
        <strain evidence="2">KCTC 32041</strain>
    </source>
</reference>
<evidence type="ECO:0000313" key="2">
    <source>
        <dbReference type="Proteomes" id="UP000600877"/>
    </source>
</evidence>
<sequence length="105" mass="11340">MISSGKVSAYQVSLFGWVDFGEVVLKSAFYLTSETAAANLGDKVGRMGLRGLWGSGCGLVTARSGRRTNRTKTAIGKSALNMAMKYIYHHNPLSNLYGAMYGCHL</sequence>
<dbReference type="EMBL" id="BMYW01000001">
    <property type="protein sequence ID" value="GGX80860.1"/>
    <property type="molecule type" value="Genomic_DNA"/>
</dbReference>
<protein>
    <submittedName>
        <fullName evidence="1">Uncharacterized protein</fullName>
    </submittedName>
</protein>
<comment type="caution">
    <text evidence="1">The sequence shown here is derived from an EMBL/GenBank/DDBJ whole genome shotgun (WGS) entry which is preliminary data.</text>
</comment>
<organism evidence="1 2">
    <name type="scientific">Vogesella alkaliphila</name>
    <dbReference type="NCBI Taxonomy" id="1193621"/>
    <lineage>
        <taxon>Bacteria</taxon>
        <taxon>Pseudomonadati</taxon>
        <taxon>Pseudomonadota</taxon>
        <taxon>Betaproteobacteria</taxon>
        <taxon>Neisseriales</taxon>
        <taxon>Chromobacteriaceae</taxon>
        <taxon>Vogesella</taxon>
    </lineage>
</organism>
<name>A0ABQ2YDK3_9NEIS</name>
<keyword evidence="2" id="KW-1185">Reference proteome</keyword>
<evidence type="ECO:0000313" key="1">
    <source>
        <dbReference type="EMBL" id="GGX80860.1"/>
    </source>
</evidence>